<dbReference type="GO" id="GO:0034553">
    <property type="term" value="P:mitochondrial respiratory chain complex II assembly"/>
    <property type="evidence" value="ECO:0007669"/>
    <property type="project" value="TreeGrafter"/>
</dbReference>
<dbReference type="AlphaFoldDB" id="A0A9Q1KA78"/>
<name>A0A9Q1KA78_9CARY</name>
<dbReference type="Proteomes" id="UP001153076">
    <property type="component" value="Unassembled WGS sequence"/>
</dbReference>
<dbReference type="PANTHER" id="PTHR28524">
    <property type="entry name" value="SUCCINATE DEHYDROGENASE ASSEMBLY FACTOR 4, MITOCHONDRIAL"/>
    <property type="match status" value="1"/>
</dbReference>
<dbReference type="InterPro" id="IPR012875">
    <property type="entry name" value="SDHF4"/>
</dbReference>
<evidence type="ECO:0000313" key="4">
    <source>
        <dbReference type="EMBL" id="KAJ8439643.1"/>
    </source>
</evidence>
<dbReference type="EMBL" id="JAKOGI010000213">
    <property type="protein sequence ID" value="KAJ8439643.1"/>
    <property type="molecule type" value="Genomic_DNA"/>
</dbReference>
<organism evidence="4 5">
    <name type="scientific">Carnegiea gigantea</name>
    <dbReference type="NCBI Taxonomy" id="171969"/>
    <lineage>
        <taxon>Eukaryota</taxon>
        <taxon>Viridiplantae</taxon>
        <taxon>Streptophyta</taxon>
        <taxon>Embryophyta</taxon>
        <taxon>Tracheophyta</taxon>
        <taxon>Spermatophyta</taxon>
        <taxon>Magnoliopsida</taxon>
        <taxon>eudicotyledons</taxon>
        <taxon>Gunneridae</taxon>
        <taxon>Pentapetalae</taxon>
        <taxon>Caryophyllales</taxon>
        <taxon>Cactineae</taxon>
        <taxon>Cactaceae</taxon>
        <taxon>Cactoideae</taxon>
        <taxon>Echinocereeae</taxon>
        <taxon>Carnegiea</taxon>
    </lineage>
</organism>
<reference evidence="4" key="1">
    <citation type="submission" date="2022-04" db="EMBL/GenBank/DDBJ databases">
        <title>Carnegiea gigantea Genome sequencing and assembly v2.</title>
        <authorList>
            <person name="Copetti D."/>
            <person name="Sanderson M.J."/>
            <person name="Burquez A."/>
            <person name="Wojciechowski M.F."/>
        </authorList>
    </citation>
    <scope>NUCLEOTIDE SEQUENCE</scope>
    <source>
        <strain evidence="4">SGP5-SGP5p</strain>
        <tissue evidence="4">Aerial part</tissue>
    </source>
</reference>
<dbReference type="PANTHER" id="PTHR28524:SF3">
    <property type="entry name" value="SUCCINATE DEHYDROGENASE ASSEMBLY FACTOR 4, MITOCHONDRIAL"/>
    <property type="match status" value="1"/>
</dbReference>
<feature type="region of interest" description="Disordered" evidence="3">
    <location>
        <begin position="43"/>
        <end position="132"/>
    </location>
</feature>
<feature type="compositionally biased region" description="Basic and acidic residues" evidence="3">
    <location>
        <begin position="92"/>
        <end position="114"/>
    </location>
</feature>
<keyword evidence="5" id="KW-1185">Reference proteome</keyword>
<dbReference type="Pfam" id="PF07896">
    <property type="entry name" value="DUF1674"/>
    <property type="match status" value="1"/>
</dbReference>
<accession>A0A9Q1KA78</accession>
<sequence>MATNLSSRFTSFIATSRQTLASSISAFESATRSESNSVTRFFCSSTNQRQQQQDQSQSKLEVEATVTPQKERQNEGNDEEDDDGDGVYVNEKTGEIGRPRGPEPTRYGDWEKGGRSTSNPNPVSFTAKQKEKGSYVSFMEKRKKLGITWLIWYP</sequence>
<dbReference type="OrthoDB" id="201362at2759"/>
<feature type="compositionally biased region" description="Acidic residues" evidence="3">
    <location>
        <begin position="76"/>
        <end position="85"/>
    </location>
</feature>
<evidence type="ECO:0000256" key="3">
    <source>
        <dbReference type="SAM" id="MobiDB-lite"/>
    </source>
</evidence>
<dbReference type="GO" id="GO:0005739">
    <property type="term" value="C:mitochondrion"/>
    <property type="evidence" value="ECO:0007669"/>
    <property type="project" value="TreeGrafter"/>
</dbReference>
<gene>
    <name evidence="4" type="ORF">Cgig2_021655</name>
</gene>
<proteinExistence type="inferred from homology"/>
<protein>
    <recommendedName>
        <fullName evidence="2">Succinate dehydrogenase assembly factor 4, mitochondrial</fullName>
    </recommendedName>
</protein>
<feature type="compositionally biased region" description="Polar residues" evidence="3">
    <location>
        <begin position="115"/>
        <end position="127"/>
    </location>
</feature>
<evidence type="ECO:0000256" key="1">
    <source>
        <dbReference type="ARBA" id="ARBA00005701"/>
    </source>
</evidence>
<comment type="caution">
    <text evidence="4">The sequence shown here is derived from an EMBL/GenBank/DDBJ whole genome shotgun (WGS) entry which is preliminary data.</text>
</comment>
<comment type="similarity">
    <text evidence="1">Belongs to the SDHAF4 family.</text>
</comment>
<feature type="compositionally biased region" description="Low complexity" evidence="3">
    <location>
        <begin position="44"/>
        <end position="58"/>
    </location>
</feature>
<evidence type="ECO:0000256" key="2">
    <source>
        <dbReference type="ARBA" id="ARBA00022170"/>
    </source>
</evidence>
<evidence type="ECO:0000313" key="5">
    <source>
        <dbReference type="Proteomes" id="UP001153076"/>
    </source>
</evidence>